<protein>
    <submittedName>
        <fullName evidence="1">Uncharacterized protein</fullName>
    </submittedName>
</protein>
<dbReference type="Proteomes" id="UP001141327">
    <property type="component" value="Unassembled WGS sequence"/>
</dbReference>
<accession>A0ABQ8UI40</accession>
<keyword evidence="2" id="KW-1185">Reference proteome</keyword>
<gene>
    <name evidence="1" type="ORF">PAPYR_6937</name>
</gene>
<proteinExistence type="predicted"/>
<dbReference type="EMBL" id="JAPMOS010000044">
    <property type="protein sequence ID" value="KAJ4457576.1"/>
    <property type="molecule type" value="Genomic_DNA"/>
</dbReference>
<reference evidence="1" key="1">
    <citation type="journal article" date="2022" name="bioRxiv">
        <title>Genomics of Preaxostyla Flagellates Illuminates Evolutionary Transitions and the Path Towards Mitochondrial Loss.</title>
        <authorList>
            <person name="Novak L.V.F."/>
            <person name="Treitli S.C."/>
            <person name="Pyrih J."/>
            <person name="Halakuc P."/>
            <person name="Pipaliya S.V."/>
            <person name="Vacek V."/>
            <person name="Brzon O."/>
            <person name="Soukal P."/>
            <person name="Eme L."/>
            <person name="Dacks J.B."/>
            <person name="Karnkowska A."/>
            <person name="Elias M."/>
            <person name="Hampl V."/>
        </authorList>
    </citation>
    <scope>NUCLEOTIDE SEQUENCE</scope>
    <source>
        <strain evidence="1">RCP-MX</strain>
    </source>
</reference>
<evidence type="ECO:0000313" key="1">
    <source>
        <dbReference type="EMBL" id="KAJ4457576.1"/>
    </source>
</evidence>
<organism evidence="1 2">
    <name type="scientific">Paratrimastix pyriformis</name>
    <dbReference type="NCBI Taxonomy" id="342808"/>
    <lineage>
        <taxon>Eukaryota</taxon>
        <taxon>Metamonada</taxon>
        <taxon>Preaxostyla</taxon>
        <taxon>Paratrimastigidae</taxon>
        <taxon>Paratrimastix</taxon>
    </lineage>
</organism>
<evidence type="ECO:0000313" key="2">
    <source>
        <dbReference type="Proteomes" id="UP001141327"/>
    </source>
</evidence>
<sequence length="221" mass="24821">MSRSKQEALREAVRTAQIYFESAPIAPGFSKFDQMARYVEDRLGYPPDRIAMLQMLQMGRRVEKSPWVPLRRTPENRTFVPEPQGFVEVLLPTMNHVSSLEELQAAYKDGIRQFHFLEDNVAHNIQLSSLFVEPLVERATPGAVAFHEGSPCRCRSAAAQEEDCPQCAKGTCPQWSAIVLSFRTKSFGSDQVIVDTSFQVHPAPLWHVLPSSTPSSSRESS</sequence>
<name>A0ABQ8UI40_9EUKA</name>
<comment type="caution">
    <text evidence="1">The sequence shown here is derived from an EMBL/GenBank/DDBJ whole genome shotgun (WGS) entry which is preliminary data.</text>
</comment>